<evidence type="ECO:0008006" key="4">
    <source>
        <dbReference type="Google" id="ProtNLM"/>
    </source>
</evidence>
<dbReference type="RefSeq" id="WP_096897530.1">
    <property type="nucleotide sequence ID" value="NZ_JACGXP010000001.1"/>
</dbReference>
<name>A0AAW3T4R9_9MICO</name>
<accession>A0AAW3T4R9</accession>
<dbReference type="Proteomes" id="UP000590225">
    <property type="component" value="Unassembled WGS sequence"/>
</dbReference>
<reference evidence="2 3" key="1">
    <citation type="submission" date="2020-07" db="EMBL/GenBank/DDBJ databases">
        <title>Above-ground endophytic microbial communities from plants in different locations in the United States.</title>
        <authorList>
            <person name="Frank C."/>
        </authorList>
    </citation>
    <scope>NUCLEOTIDE SEQUENCE [LARGE SCALE GENOMIC DNA]</scope>
    <source>
        <strain evidence="2 3">WPL5_2</strain>
    </source>
</reference>
<comment type="caution">
    <text evidence="2">The sequence shown here is derived from an EMBL/GenBank/DDBJ whole genome shotgun (WGS) entry which is preliminary data.</text>
</comment>
<proteinExistence type="predicted"/>
<dbReference type="AlphaFoldDB" id="A0AAW3T4R9"/>
<gene>
    <name evidence="2" type="ORF">FHW23_001119</name>
</gene>
<organism evidence="2 3">
    <name type="scientific">Curtobacterium pusillum</name>
    <dbReference type="NCBI Taxonomy" id="69373"/>
    <lineage>
        <taxon>Bacteria</taxon>
        <taxon>Bacillati</taxon>
        <taxon>Actinomycetota</taxon>
        <taxon>Actinomycetes</taxon>
        <taxon>Micrococcales</taxon>
        <taxon>Microbacteriaceae</taxon>
        <taxon>Curtobacterium</taxon>
    </lineage>
</organism>
<feature type="region of interest" description="Disordered" evidence="1">
    <location>
        <begin position="403"/>
        <end position="435"/>
    </location>
</feature>
<protein>
    <recommendedName>
        <fullName evidence="4">Transposase</fullName>
    </recommendedName>
</protein>
<evidence type="ECO:0000313" key="2">
    <source>
        <dbReference type="EMBL" id="MBA8989887.1"/>
    </source>
</evidence>
<evidence type="ECO:0000313" key="3">
    <source>
        <dbReference type="Proteomes" id="UP000590225"/>
    </source>
</evidence>
<evidence type="ECO:0000256" key="1">
    <source>
        <dbReference type="SAM" id="MobiDB-lite"/>
    </source>
</evidence>
<dbReference type="EMBL" id="JACGXP010000001">
    <property type="protein sequence ID" value="MBA8989887.1"/>
    <property type="molecule type" value="Genomic_DNA"/>
</dbReference>
<sequence>MTAPLPKHHDYEDAERFMLEAFGVPMGKYMRVGEVVPLELAVHEAVLLFSRAAIEERVMEWRREERRSNRGRRALFSEASLLKLMFVTMRARRSVSIKKMTEVAMSLTVRQREAVGILHFSPHQATQYRRLWEAIQRLRTLTDRHPGKRGERMLKKDYDLLVASRERKQMAKRHARMLELTNLLIDGSVNFLPRDVRRRFKGAVAIDATFAEVSGSQKGDKTIGPNDTVSVNFDCGWYTRDGDHDGSGVKKSKRKFGWEVEFAVMTRDPAESDFTYPLLFLATSGHKPGKTRGHGLHLYNSMRSRGIDVKTLIGDRAYFPGARVQDLQGPLAKAGVKVVMDYKTTELGIQASYNSKDGRHKLIMVGGNWYMACMPSTLVFLEQTHQARLAAIEELPEEAQSAARAEAEALATKRRNSRSKYHLKPRSNFDQTGARQYTYPTFKSDEVEFDPESGEVVELKVPGKTVKVPGNLSNRPGVLNQRHLKYHQEFEYGSDEQRAWFGQRNNVENGNSRLKDADREALGVAMKRRVRGPWFVELAAAFAAASANLARIIEWLKERLSLAPINRMNNTSPALFEAGLSTLTLDEHDSRNGFNAIAQLPEFQLLD</sequence>
<feature type="compositionally biased region" description="Basic residues" evidence="1">
    <location>
        <begin position="412"/>
        <end position="425"/>
    </location>
</feature>